<dbReference type="Proteomes" id="UP000054558">
    <property type="component" value="Unassembled WGS sequence"/>
</dbReference>
<dbReference type="FunFam" id="3.40.50.11380:FF:000002">
    <property type="entry name" value="probable UDP-N-acetylglucosamine--peptide N-acetylglucosaminyltransferase SEC"/>
    <property type="match status" value="1"/>
</dbReference>
<dbReference type="PANTHER" id="PTHR44998">
    <property type="match status" value="1"/>
</dbReference>
<dbReference type="SUPFAM" id="SSF48452">
    <property type="entry name" value="TPR-like"/>
    <property type="match status" value="2"/>
</dbReference>
<feature type="repeat" description="TPR" evidence="8">
    <location>
        <begin position="127"/>
        <end position="160"/>
    </location>
</feature>
<dbReference type="InterPro" id="IPR011990">
    <property type="entry name" value="TPR-like_helical_dom_sf"/>
</dbReference>
<dbReference type="Gene3D" id="1.25.40.10">
    <property type="entry name" value="Tetratricopeptide repeat domain"/>
    <property type="match status" value="3"/>
</dbReference>
<evidence type="ECO:0000259" key="10">
    <source>
        <dbReference type="Pfam" id="PF13844"/>
    </source>
</evidence>
<evidence type="ECO:0000256" key="5">
    <source>
        <dbReference type="ARBA" id="ARBA00022679"/>
    </source>
</evidence>
<evidence type="ECO:0000256" key="9">
    <source>
        <dbReference type="SAM" id="MobiDB-lite"/>
    </source>
</evidence>
<keyword evidence="4" id="KW-0328">Glycosyltransferase</keyword>
<dbReference type="STRING" id="105231.A0A1Y1IN95"/>
<dbReference type="PROSITE" id="PS50005">
    <property type="entry name" value="TPR"/>
    <property type="match status" value="9"/>
</dbReference>
<dbReference type="FunFam" id="1.25.40.10:FF:000131">
    <property type="entry name" value="probable UDP-N-acetylglucosamine--peptide N-acetylglucosaminyltransferase SEC"/>
    <property type="match status" value="1"/>
</dbReference>
<dbReference type="InterPro" id="IPR019734">
    <property type="entry name" value="TPR_rpt"/>
</dbReference>
<comment type="pathway">
    <text evidence="1">Protein modification; protein glycosylation.</text>
</comment>
<dbReference type="OrthoDB" id="421121at2759"/>
<dbReference type="Gene3D" id="3.40.50.11380">
    <property type="match status" value="1"/>
</dbReference>
<evidence type="ECO:0000256" key="6">
    <source>
        <dbReference type="ARBA" id="ARBA00022737"/>
    </source>
</evidence>
<feature type="domain" description="O-GlcNAc transferase C-terminal" evidence="10">
    <location>
        <begin position="514"/>
        <end position="752"/>
    </location>
</feature>
<dbReference type="GO" id="GO:0016757">
    <property type="term" value="F:glycosyltransferase activity"/>
    <property type="evidence" value="ECO:0000318"/>
    <property type="project" value="GO_Central"/>
</dbReference>
<evidence type="ECO:0000256" key="1">
    <source>
        <dbReference type="ARBA" id="ARBA00004922"/>
    </source>
</evidence>
<reference evidence="11 12" key="1">
    <citation type="journal article" date="2014" name="Nat. Commun.">
        <title>Klebsormidium flaccidum genome reveals primary factors for plant terrestrial adaptation.</title>
        <authorList>
            <person name="Hori K."/>
            <person name="Maruyama F."/>
            <person name="Fujisawa T."/>
            <person name="Togashi T."/>
            <person name="Yamamoto N."/>
            <person name="Seo M."/>
            <person name="Sato S."/>
            <person name="Yamada T."/>
            <person name="Mori H."/>
            <person name="Tajima N."/>
            <person name="Moriyama T."/>
            <person name="Ikeuchi M."/>
            <person name="Watanabe M."/>
            <person name="Wada H."/>
            <person name="Kobayashi K."/>
            <person name="Saito M."/>
            <person name="Masuda T."/>
            <person name="Sasaki-Sekimoto Y."/>
            <person name="Mashiguchi K."/>
            <person name="Awai K."/>
            <person name="Shimojima M."/>
            <person name="Masuda S."/>
            <person name="Iwai M."/>
            <person name="Nobusawa T."/>
            <person name="Narise T."/>
            <person name="Kondo S."/>
            <person name="Saito H."/>
            <person name="Sato R."/>
            <person name="Murakawa M."/>
            <person name="Ihara Y."/>
            <person name="Oshima-Yamada Y."/>
            <person name="Ohtaka K."/>
            <person name="Satoh M."/>
            <person name="Sonobe K."/>
            <person name="Ishii M."/>
            <person name="Ohtani R."/>
            <person name="Kanamori-Sato M."/>
            <person name="Honoki R."/>
            <person name="Miyazaki D."/>
            <person name="Mochizuki H."/>
            <person name="Umetsu J."/>
            <person name="Higashi K."/>
            <person name="Shibata D."/>
            <person name="Kamiya Y."/>
            <person name="Sato N."/>
            <person name="Nakamura Y."/>
            <person name="Tabata S."/>
            <person name="Ida S."/>
            <person name="Kurokawa K."/>
            <person name="Ohta H."/>
        </authorList>
    </citation>
    <scope>NUCLEOTIDE SEQUENCE [LARGE SCALE GENOMIC DNA]</scope>
    <source>
        <strain evidence="11 12">NIES-2285</strain>
    </source>
</reference>
<keyword evidence="6" id="KW-0677">Repeat</keyword>
<feature type="repeat" description="TPR" evidence="8">
    <location>
        <begin position="433"/>
        <end position="466"/>
    </location>
</feature>
<feature type="repeat" description="TPR" evidence="8">
    <location>
        <begin position="229"/>
        <end position="262"/>
    </location>
</feature>
<dbReference type="GO" id="GO:0097363">
    <property type="term" value="F:protein O-acetylglucosaminyltransferase activity"/>
    <property type="evidence" value="ECO:0007669"/>
    <property type="project" value="UniProtKB-EC"/>
</dbReference>
<dbReference type="Gene3D" id="3.40.50.2000">
    <property type="entry name" value="Glycogen Phosphorylase B"/>
    <property type="match status" value="1"/>
</dbReference>
<keyword evidence="5" id="KW-0808">Transferase</keyword>
<feature type="compositionally biased region" description="Low complexity" evidence="9">
    <location>
        <begin position="1329"/>
        <end position="1339"/>
    </location>
</feature>
<feature type="repeat" description="TPR" evidence="8">
    <location>
        <begin position="331"/>
        <end position="364"/>
    </location>
</feature>
<keyword evidence="12" id="KW-1185">Reference proteome</keyword>
<dbReference type="OMA" id="MNESEHF"/>
<dbReference type="EMBL" id="DF237894">
    <property type="protein sequence ID" value="GAQ92204.1"/>
    <property type="molecule type" value="Genomic_DNA"/>
</dbReference>
<feature type="repeat" description="TPR" evidence="8">
    <location>
        <begin position="161"/>
        <end position="194"/>
    </location>
</feature>
<evidence type="ECO:0000313" key="12">
    <source>
        <dbReference type="Proteomes" id="UP000054558"/>
    </source>
</evidence>
<dbReference type="Pfam" id="PF13431">
    <property type="entry name" value="TPR_17"/>
    <property type="match status" value="1"/>
</dbReference>
<feature type="repeat" description="TPR" evidence="8">
    <location>
        <begin position="297"/>
        <end position="330"/>
    </location>
</feature>
<comment type="similarity">
    <text evidence="2">Belongs to the glycosyltransferase 41 family. O-GlcNAc transferase subfamily.</text>
</comment>
<evidence type="ECO:0000313" key="11">
    <source>
        <dbReference type="EMBL" id="GAQ92204.1"/>
    </source>
</evidence>
<feature type="region of interest" description="Disordered" evidence="9">
    <location>
        <begin position="1312"/>
        <end position="1364"/>
    </location>
</feature>
<feature type="domain" description="O-GlcNAc transferase C-terminal" evidence="10">
    <location>
        <begin position="764"/>
        <end position="950"/>
    </location>
</feature>
<proteinExistence type="inferred from homology"/>
<organism evidence="11 12">
    <name type="scientific">Klebsormidium nitens</name>
    <name type="common">Green alga</name>
    <name type="synonym">Ulothrix nitens</name>
    <dbReference type="NCBI Taxonomy" id="105231"/>
    <lineage>
        <taxon>Eukaryota</taxon>
        <taxon>Viridiplantae</taxon>
        <taxon>Streptophyta</taxon>
        <taxon>Klebsormidiophyceae</taxon>
        <taxon>Klebsormidiales</taxon>
        <taxon>Klebsormidiaceae</taxon>
        <taxon>Klebsormidium</taxon>
    </lineage>
</organism>
<dbReference type="SMART" id="SM00028">
    <property type="entry name" value="TPR"/>
    <property type="match status" value="13"/>
</dbReference>
<gene>
    <name evidence="11" type="ORF">KFL_009450020</name>
</gene>
<evidence type="ECO:0000256" key="2">
    <source>
        <dbReference type="ARBA" id="ARBA00005386"/>
    </source>
</evidence>
<protein>
    <recommendedName>
        <fullName evidence="3">protein O-GlcNAc transferase</fullName>
        <ecNumber evidence="3">2.4.1.255</ecNumber>
    </recommendedName>
</protein>
<dbReference type="FunFam" id="1.25.40.10:FF:000181">
    <property type="entry name" value="probable UDP-N-acetylglucosamine--peptide N-acetylglucosaminyltransferase SEC"/>
    <property type="match status" value="1"/>
</dbReference>
<name>A0A1Y1IN95_KLENI</name>
<dbReference type="Pfam" id="PF13844">
    <property type="entry name" value="Glyco_transf_41"/>
    <property type="match status" value="2"/>
</dbReference>
<dbReference type="FunFam" id="3.40.50.2000:FF:000070">
    <property type="entry name" value="probable UDP-N-acetylglucosamine--peptide N-acetylglucosaminyltransferase SEC"/>
    <property type="match status" value="1"/>
</dbReference>
<dbReference type="EC" id="2.4.1.255" evidence="3"/>
<dbReference type="Pfam" id="PF13432">
    <property type="entry name" value="TPR_16"/>
    <property type="match status" value="1"/>
</dbReference>
<dbReference type="UniPathway" id="UPA00378"/>
<keyword evidence="7 8" id="KW-0802">TPR repeat</keyword>
<evidence type="ECO:0000256" key="7">
    <source>
        <dbReference type="ARBA" id="ARBA00022803"/>
    </source>
</evidence>
<feature type="repeat" description="TPR" evidence="8">
    <location>
        <begin position="93"/>
        <end position="126"/>
    </location>
</feature>
<feature type="compositionally biased region" description="Basic and acidic residues" evidence="9">
    <location>
        <begin position="1312"/>
        <end position="1328"/>
    </location>
</feature>
<evidence type="ECO:0000256" key="3">
    <source>
        <dbReference type="ARBA" id="ARBA00011970"/>
    </source>
</evidence>
<dbReference type="InterPro" id="IPR029489">
    <property type="entry name" value="OGT/SEC/SPY_C"/>
</dbReference>
<evidence type="ECO:0000256" key="8">
    <source>
        <dbReference type="PROSITE-ProRule" id="PRU00339"/>
    </source>
</evidence>
<accession>A0A1Y1IN95</accession>
<dbReference type="Pfam" id="PF00515">
    <property type="entry name" value="TPR_1"/>
    <property type="match status" value="1"/>
</dbReference>
<feature type="repeat" description="TPR" evidence="8">
    <location>
        <begin position="263"/>
        <end position="296"/>
    </location>
</feature>
<dbReference type="PROSITE" id="PS50293">
    <property type="entry name" value="TPR_REGION"/>
    <property type="match status" value="3"/>
</dbReference>
<dbReference type="Pfam" id="PF13181">
    <property type="entry name" value="TPR_8"/>
    <property type="match status" value="1"/>
</dbReference>
<dbReference type="PANTHER" id="PTHR44998:SF1">
    <property type="entry name" value="UDP-N-ACETYLGLUCOSAMINE--PEPTIDE N-ACETYLGLUCOSAMINYLTRANSFERASE 110 KDA SUBUNIT"/>
    <property type="match status" value="1"/>
</dbReference>
<evidence type="ECO:0000256" key="4">
    <source>
        <dbReference type="ARBA" id="ARBA00022676"/>
    </source>
</evidence>
<dbReference type="GO" id="GO:0006493">
    <property type="term" value="P:protein O-linked glycosylation"/>
    <property type="evidence" value="ECO:0000318"/>
    <property type="project" value="GO_Central"/>
</dbReference>
<dbReference type="Pfam" id="PF13414">
    <property type="entry name" value="TPR_11"/>
    <property type="match status" value="4"/>
</dbReference>
<feature type="repeat" description="TPR" evidence="8">
    <location>
        <begin position="467"/>
        <end position="500"/>
    </location>
</feature>
<sequence length="1364" mass="149150">MPGMLTMMAQDGLGQYQDHIHFFDNQQARQSGQMQSKKGLMNNMGVLQSTDALEAKHVDNALLALAHQEYKQGSYQDAMSHVAHVRIRDPKRTDALLLQGAIYYQLHNFDECIELNQEAIRLDPGFAEAYGNLANALKEKGELDLAIQYYLTAIQLRPSFCDAYNNLASAYMKKGMLNEAAACCRYALHLNPKLADAHSNLGNLLKAQGLAHHAYFCYLEALKIQPTFAIAWSNLAGICMEWGDLPRALAYYEEAVRLKPKFADAHCNMGNVLKAMNRPQEAVNSYLQAIRLRPDFAIAHGNLASIYYEQGQLEQAIATYRDAIMLEPTFVEAYNNLGNALKDAGRVDEAITCYQTSLALQPNHPQALTNLGNIYMEWNMPNEALSLYKQTISVTTGLSAPYNNLATIYKQQGCYADAIACYNEVLRIDNLAADGLVNRGNTLKEMGRVSEAIQDYLRAVNVRPSMAEAHANLASAYKDSGLSESAIQSYRHALLLRPSFPEAFCNLLHTLQCVCDWDDREAQFVQLEKVIRQQIEIRVLPSVQPFHAIAYPLDAGLALEISKKYAEHCQLVAARFNLPPFTHPPPIPPRAPKGSGRLRVGYVSSDFGNHPLSHLMGSVFGMHNRDEIEVFCYALSVNDGSEWRQRISSEAEHFFDVSSTPSEQIAAQIAADQIQVLINLNGYTKGARNEIFALRPAPIQVSYMGFPGTTGAEYIDYLVTDEFVSPFENAPIYSEKLVHLPHCYFVNDYKQSNRDVLDPQNAPKRSDYGLPEDKFLFCCFNQLYKMDPQTFGRWCSILKRVPNSALWLLRFPAAGESRLKSWAVSYGVHPDQIIFTDVAGKSEHIRRSALADLFLDTPLCNAHTTGTDVLWAGCPIVTLPLQKMATRVAGSLCIAAGCGKEMVVSSWDEYEETAVMYATNPAKLKAVTEKLRAGRLTCPLFDTKRWVKNMDTALKKMWRLHCDGQPVQHFKVFENERVFDSEGSPSLLGAKTPGSGALALSAFYSLMPAASLDIPPQTSGRDGGFGAPLQPAPHRDFSSLRALSGANAHFGGGGSGYVGAQNEPETSGRGYVLQEQQTPPTEQDVASFLRGGIRQRKAPGYYASDSNAGLGMGGLEGYVGSSAYDGSAGVGSLANFGSAGGDDFKALDASAVRRELLWKNQSGGAVNGHVGAGIGDRSSQRMGDWKSVGLSADQAAGLSANRAVLTNGKLPSGYHISGGLGLTLQMGDSDVPQMNSDGFRDGSDVARGTKGGSRPAAEWTFQNGAGFENGNVQREDWGSAFVRKREVREGTASAPIDIEGLDAVGSAKDPIRIGEREDPGALRWERAGRAPAGAAKPRGYTVISLQQELPESIPKDVSRGSGYS</sequence>